<evidence type="ECO:0000256" key="1">
    <source>
        <dbReference type="ARBA" id="ARBA00022448"/>
    </source>
</evidence>
<dbReference type="Gene3D" id="3.40.50.300">
    <property type="entry name" value="P-loop containing nucleotide triphosphate hydrolases"/>
    <property type="match status" value="1"/>
</dbReference>
<dbReference type="InterPro" id="IPR003593">
    <property type="entry name" value="AAA+_ATPase"/>
</dbReference>
<keyword evidence="1" id="KW-0813">Transport</keyword>
<dbReference type="RefSeq" id="WP_218855505.1">
    <property type="nucleotide sequence ID" value="NZ_JACCAA010000001.1"/>
</dbReference>
<protein>
    <submittedName>
        <fullName evidence="5">Putative ABC transport system ATP-binding protein</fullName>
    </submittedName>
</protein>
<dbReference type="Proteomes" id="UP000540656">
    <property type="component" value="Unassembled WGS sequence"/>
</dbReference>
<keyword evidence="6" id="KW-1185">Reference proteome</keyword>
<evidence type="ECO:0000313" key="5">
    <source>
        <dbReference type="EMBL" id="NYG59648.1"/>
    </source>
</evidence>
<keyword evidence="2" id="KW-0547">Nucleotide-binding</keyword>
<accession>A0A7Y9S3X6</accession>
<evidence type="ECO:0000256" key="2">
    <source>
        <dbReference type="ARBA" id="ARBA00022741"/>
    </source>
</evidence>
<dbReference type="PANTHER" id="PTHR24220:SF685">
    <property type="entry name" value="ABC TRANSPORTER RELATED"/>
    <property type="match status" value="1"/>
</dbReference>
<dbReference type="GO" id="GO:0005886">
    <property type="term" value="C:plasma membrane"/>
    <property type="evidence" value="ECO:0007669"/>
    <property type="project" value="TreeGrafter"/>
</dbReference>
<gene>
    <name evidence="5" type="ORF">BJ980_002571</name>
</gene>
<keyword evidence="3 5" id="KW-0067">ATP-binding</keyword>
<evidence type="ECO:0000313" key="6">
    <source>
        <dbReference type="Proteomes" id="UP000540656"/>
    </source>
</evidence>
<dbReference type="InterPro" id="IPR017911">
    <property type="entry name" value="MacB-like_ATP-bd"/>
</dbReference>
<dbReference type="InterPro" id="IPR027417">
    <property type="entry name" value="P-loop_NTPase"/>
</dbReference>
<dbReference type="GO" id="GO:0016887">
    <property type="term" value="F:ATP hydrolysis activity"/>
    <property type="evidence" value="ECO:0007669"/>
    <property type="project" value="InterPro"/>
</dbReference>
<dbReference type="AlphaFoldDB" id="A0A7Y9S3X6"/>
<dbReference type="SUPFAM" id="SSF52540">
    <property type="entry name" value="P-loop containing nucleoside triphosphate hydrolases"/>
    <property type="match status" value="1"/>
</dbReference>
<dbReference type="GO" id="GO:0022857">
    <property type="term" value="F:transmembrane transporter activity"/>
    <property type="evidence" value="ECO:0007669"/>
    <property type="project" value="TreeGrafter"/>
</dbReference>
<dbReference type="SMART" id="SM00382">
    <property type="entry name" value="AAA"/>
    <property type="match status" value="1"/>
</dbReference>
<dbReference type="Pfam" id="PF00005">
    <property type="entry name" value="ABC_tran"/>
    <property type="match status" value="1"/>
</dbReference>
<proteinExistence type="predicted"/>
<dbReference type="PROSITE" id="PS50893">
    <property type="entry name" value="ABC_TRANSPORTER_2"/>
    <property type="match status" value="1"/>
</dbReference>
<evidence type="ECO:0000256" key="3">
    <source>
        <dbReference type="ARBA" id="ARBA00022840"/>
    </source>
</evidence>
<reference evidence="5 6" key="1">
    <citation type="submission" date="2020-07" db="EMBL/GenBank/DDBJ databases">
        <title>Sequencing the genomes of 1000 actinobacteria strains.</title>
        <authorList>
            <person name="Klenk H.-P."/>
        </authorList>
    </citation>
    <scope>NUCLEOTIDE SEQUENCE [LARGE SCALE GENOMIC DNA]</scope>
    <source>
        <strain evidence="5 6">DSM 23819</strain>
    </source>
</reference>
<name>A0A7Y9S3X6_9ACTN</name>
<sequence>MVKTADAVVVQDLGKSFRRRDGETVVALDGVTLSAPAGAITAVTGPSGAGKTTLLQCLAGLEKPDSGTVRIAGDDVTAMRERELTRFRRERLGFVFQSLNLLPNISARENILLPLRLDGAAVEETRLAELAERLELSSRLGHRPGELSGDQQQRVAIARALLPMPDVLLADEPTSALDPTSRGAVLDLLDEWVREHGLSVVAATHDPEVEARAGRVHRLTAGRTAGAVAAERPLTTRATV</sequence>
<dbReference type="InterPro" id="IPR003439">
    <property type="entry name" value="ABC_transporter-like_ATP-bd"/>
</dbReference>
<dbReference type="EMBL" id="JACCAA010000001">
    <property type="protein sequence ID" value="NYG59648.1"/>
    <property type="molecule type" value="Genomic_DNA"/>
</dbReference>
<comment type="caution">
    <text evidence="5">The sequence shown here is derived from an EMBL/GenBank/DDBJ whole genome shotgun (WGS) entry which is preliminary data.</text>
</comment>
<dbReference type="CDD" id="cd03255">
    <property type="entry name" value="ABC_MJ0796_LolCDE_FtsE"/>
    <property type="match status" value="1"/>
</dbReference>
<dbReference type="PANTHER" id="PTHR24220">
    <property type="entry name" value="IMPORT ATP-BINDING PROTEIN"/>
    <property type="match status" value="1"/>
</dbReference>
<dbReference type="GO" id="GO:0005524">
    <property type="term" value="F:ATP binding"/>
    <property type="evidence" value="ECO:0007669"/>
    <property type="project" value="UniProtKB-KW"/>
</dbReference>
<organism evidence="5 6">
    <name type="scientific">Nocardioides daedukensis</name>
    <dbReference type="NCBI Taxonomy" id="634462"/>
    <lineage>
        <taxon>Bacteria</taxon>
        <taxon>Bacillati</taxon>
        <taxon>Actinomycetota</taxon>
        <taxon>Actinomycetes</taxon>
        <taxon>Propionibacteriales</taxon>
        <taxon>Nocardioidaceae</taxon>
        <taxon>Nocardioides</taxon>
    </lineage>
</organism>
<dbReference type="InterPro" id="IPR015854">
    <property type="entry name" value="ABC_transpr_LolD-like"/>
</dbReference>
<evidence type="ECO:0000259" key="4">
    <source>
        <dbReference type="PROSITE" id="PS50893"/>
    </source>
</evidence>
<feature type="domain" description="ABC transporter" evidence="4">
    <location>
        <begin position="8"/>
        <end position="238"/>
    </location>
</feature>